<dbReference type="RefSeq" id="YP_009225493.1">
    <property type="nucleotide sequence ID" value="NC_029094.1"/>
</dbReference>
<sequence length="372" mass="42678">MDKVYKTNFSRGCFHHWSASKAVAEYVSNWLDSDGEQSYDFGEDYLQLENKGVSVSNKLLMMGMSDKRNDDTKRGFFGVGSIQALVVLTDLNYEVSISNDDVMWNASFEHCDNFNEDVLVVTETAQNPTGNFSVCISGLTQDIIDEVRQRCLEFQDREVLFSTEYGDVIAHGEDNGEIFCGDMYVCENSAFNYSYNFAPKVLPLNQDRNSASQWEISRLTAKIWKQCPDKELLVEAIKSKKADCQYVMDSWYTSDSSDLSVSEDFGEDYVEQYKNHIVTSNFEEYEQLTKCGNKVKYLDNSNQVKAIKESKVYNEMVASLDIIEVESAATKLERISLAFQQLINDHDHEEIEYEGFTMQEHIDTLDEIIYEL</sequence>
<dbReference type="OrthoDB" id="21889at10239"/>
<evidence type="ECO:0000313" key="2">
    <source>
        <dbReference type="Proteomes" id="UP000202763"/>
    </source>
</evidence>
<dbReference type="GeneID" id="26796554"/>
<evidence type="ECO:0000313" key="1">
    <source>
        <dbReference type="EMBL" id="AKO60960.1"/>
    </source>
</evidence>
<dbReference type="Proteomes" id="UP000202763">
    <property type="component" value="Segment"/>
</dbReference>
<protein>
    <submittedName>
        <fullName evidence="1">Uncharacterized protein</fullName>
    </submittedName>
</protein>
<organism evidence="1 2">
    <name type="scientific">Pseudoalteromonas phage H101</name>
    <dbReference type="NCBI Taxonomy" id="1654919"/>
    <lineage>
        <taxon>Viruses</taxon>
        <taxon>Duplodnaviria</taxon>
        <taxon>Heunggongvirae</taxon>
        <taxon>Uroviricota</taxon>
        <taxon>Caudoviricetes</taxon>
        <taxon>Shandongvirus</taxon>
        <taxon>Shandongvirus H101</taxon>
    </lineage>
</organism>
<dbReference type="KEGG" id="vg:26796554"/>
<proteinExistence type="predicted"/>
<dbReference type="EMBL" id="KR534323">
    <property type="protein sequence ID" value="AKO60960.1"/>
    <property type="molecule type" value="Genomic_DNA"/>
</dbReference>
<reference evidence="1 2" key="1">
    <citation type="submission" date="2015-05" db="EMBL/GenBank/DDBJ databases">
        <authorList>
            <person name="Wang D.B."/>
            <person name="Wang M."/>
        </authorList>
    </citation>
    <scope>NUCLEOTIDE SEQUENCE [LARGE SCALE GENOMIC DNA]</scope>
</reference>
<name>A0A0H4J225_9CAUD</name>
<accession>A0A0H4J225</accession>
<keyword evidence="2" id="KW-1185">Reference proteome</keyword>